<dbReference type="Proteomes" id="UP000612362">
    <property type="component" value="Unassembled WGS sequence"/>
</dbReference>
<dbReference type="PANTHER" id="PTHR23530:SF1">
    <property type="entry name" value="PERMEASE, MAJOR FACILITATOR SUPERFAMILY-RELATED"/>
    <property type="match status" value="1"/>
</dbReference>
<feature type="transmembrane region" description="Helical" evidence="1">
    <location>
        <begin position="254"/>
        <end position="281"/>
    </location>
</feature>
<keyword evidence="1" id="KW-0812">Transmembrane</keyword>
<feature type="transmembrane region" description="Helical" evidence="1">
    <location>
        <begin position="302"/>
        <end position="327"/>
    </location>
</feature>
<evidence type="ECO:0000256" key="1">
    <source>
        <dbReference type="SAM" id="Phobius"/>
    </source>
</evidence>
<proteinExistence type="predicted"/>
<dbReference type="InterPro" id="IPR036259">
    <property type="entry name" value="MFS_trans_sf"/>
</dbReference>
<dbReference type="Gene3D" id="1.20.1250.20">
    <property type="entry name" value="MFS general substrate transporter like domains"/>
    <property type="match status" value="1"/>
</dbReference>
<keyword evidence="1" id="KW-1133">Transmembrane helix</keyword>
<dbReference type="AlphaFoldDB" id="A0A8J3I0C9"/>
<name>A0A8J3I0C9_9CHLR</name>
<feature type="transmembrane region" description="Helical" evidence="1">
    <location>
        <begin position="384"/>
        <end position="404"/>
    </location>
</feature>
<feature type="transmembrane region" description="Helical" evidence="1">
    <location>
        <begin position="12"/>
        <end position="35"/>
    </location>
</feature>
<feature type="transmembrane region" description="Helical" evidence="1">
    <location>
        <begin position="76"/>
        <end position="95"/>
    </location>
</feature>
<dbReference type="GO" id="GO:0022857">
    <property type="term" value="F:transmembrane transporter activity"/>
    <property type="evidence" value="ECO:0007669"/>
    <property type="project" value="InterPro"/>
</dbReference>
<dbReference type="InterPro" id="IPR053160">
    <property type="entry name" value="MFS_DHA3_Transporter"/>
</dbReference>
<keyword evidence="1" id="KW-0472">Membrane</keyword>
<reference evidence="2" key="1">
    <citation type="submission" date="2020-10" db="EMBL/GenBank/DDBJ databases">
        <title>Taxonomic study of unclassified bacteria belonging to the class Ktedonobacteria.</title>
        <authorList>
            <person name="Yabe S."/>
            <person name="Wang C.M."/>
            <person name="Zheng Y."/>
            <person name="Sakai Y."/>
            <person name="Cavaletti L."/>
            <person name="Monciardini P."/>
            <person name="Donadio S."/>
        </authorList>
    </citation>
    <scope>NUCLEOTIDE SEQUENCE</scope>
    <source>
        <strain evidence="2">SOSP1-1</strain>
    </source>
</reference>
<evidence type="ECO:0000313" key="3">
    <source>
        <dbReference type="Proteomes" id="UP000612362"/>
    </source>
</evidence>
<dbReference type="RefSeq" id="WP_220193747.1">
    <property type="nucleotide sequence ID" value="NZ_BNJF01000001.1"/>
</dbReference>
<accession>A0A8J3I0C9</accession>
<protein>
    <submittedName>
        <fullName evidence="2">Tetracycline efflux MFS transporter TetA(P)</fullName>
    </submittedName>
</protein>
<dbReference type="PANTHER" id="PTHR23530">
    <property type="entry name" value="TRANSPORT PROTEIN-RELATED"/>
    <property type="match status" value="1"/>
</dbReference>
<feature type="transmembrane region" description="Helical" evidence="1">
    <location>
        <begin position="47"/>
        <end position="69"/>
    </location>
</feature>
<dbReference type="CDD" id="cd06174">
    <property type="entry name" value="MFS"/>
    <property type="match status" value="1"/>
</dbReference>
<keyword evidence="3" id="KW-1185">Reference proteome</keyword>
<dbReference type="InterPro" id="IPR011701">
    <property type="entry name" value="MFS"/>
</dbReference>
<sequence>MHLSRLKLKAYPVYLLMVGTYSLAGAIMFTLNLVYQVEIVNLNPLQLVLVGTTLETSCFLSQIPTGVIADVYSRRLSVIIGFVLTGIGFLIEGLIPNFAFVLLGNIIWGIGATCIDGAQEAWVIDEVGEEHAGRIFTRGSQVSQVAGLLGIPISIALGSLRLNVPVVTGAILILFLGLLLPLIMTENNFVPTPREDRNSWQAMGRQFIEARRALQIKPMLISIFGAGLFIGLASEGFDRLNQIHFLQDFSLPTIWGLTPVIWFGIMSAGSSLLGIATTELVNRGLNMNRTRSLVRALTVIDSLLIVCVVGFALAGNFYLALLAFWGARVMRTAQQPLYSTWITQNADSRIRATIFSFAGMVDAIGQIGGGPIVGYIGERASIRAALTVTGLLMTPILFFFLRAFRLLNRENASKQEENLAEPVTELEI</sequence>
<gene>
    <name evidence="2" type="ORF">KSX_25110</name>
</gene>
<evidence type="ECO:0000313" key="2">
    <source>
        <dbReference type="EMBL" id="GHO44348.1"/>
    </source>
</evidence>
<comment type="caution">
    <text evidence="2">The sequence shown here is derived from an EMBL/GenBank/DDBJ whole genome shotgun (WGS) entry which is preliminary data.</text>
</comment>
<organism evidence="2 3">
    <name type="scientific">Ktedonospora formicarum</name>
    <dbReference type="NCBI Taxonomy" id="2778364"/>
    <lineage>
        <taxon>Bacteria</taxon>
        <taxon>Bacillati</taxon>
        <taxon>Chloroflexota</taxon>
        <taxon>Ktedonobacteria</taxon>
        <taxon>Ktedonobacterales</taxon>
        <taxon>Ktedonobacteraceae</taxon>
        <taxon>Ktedonospora</taxon>
    </lineage>
</organism>
<dbReference type="SUPFAM" id="SSF103473">
    <property type="entry name" value="MFS general substrate transporter"/>
    <property type="match status" value="1"/>
</dbReference>
<feature type="transmembrane region" description="Helical" evidence="1">
    <location>
        <begin position="214"/>
        <end position="234"/>
    </location>
</feature>
<feature type="transmembrane region" description="Helical" evidence="1">
    <location>
        <begin position="164"/>
        <end position="184"/>
    </location>
</feature>
<dbReference type="EMBL" id="BNJF01000001">
    <property type="protein sequence ID" value="GHO44348.1"/>
    <property type="molecule type" value="Genomic_DNA"/>
</dbReference>
<dbReference type="Pfam" id="PF07690">
    <property type="entry name" value="MFS_1"/>
    <property type="match status" value="1"/>
</dbReference>